<evidence type="ECO:0000256" key="1">
    <source>
        <dbReference type="ARBA" id="ARBA00009512"/>
    </source>
</evidence>
<keyword evidence="2 6" id="KW-0689">Ribosomal protein</keyword>
<comment type="similarity">
    <text evidence="1 6">Belongs to the bacterial ribosomal protein bS6 family.</text>
</comment>
<dbReference type="InterPro" id="IPR000529">
    <property type="entry name" value="Ribosomal_bS6"/>
</dbReference>
<keyword evidence="3 6" id="KW-0687">Ribonucleoprotein</keyword>
<dbReference type="CDD" id="cd00473">
    <property type="entry name" value="bS6"/>
    <property type="match status" value="1"/>
</dbReference>
<dbReference type="PANTHER" id="PTHR21011">
    <property type="entry name" value="MITOCHONDRIAL 28S RIBOSOMAL PROTEIN S6"/>
    <property type="match status" value="1"/>
</dbReference>
<organism evidence="7 8">
    <name type="scientific">Candidatus Cyrtobacter comes</name>
    <dbReference type="NCBI Taxonomy" id="675776"/>
    <lineage>
        <taxon>Bacteria</taxon>
        <taxon>Pseudomonadati</taxon>
        <taxon>Pseudomonadota</taxon>
        <taxon>Alphaproteobacteria</taxon>
        <taxon>Rickettsiales</taxon>
        <taxon>Candidatus Midichloriaceae</taxon>
        <taxon>Candidatus Cyrtobacter</taxon>
    </lineage>
</organism>
<comment type="caution">
    <text evidence="7">The sequence shown here is derived from an EMBL/GenBank/DDBJ whole genome shotgun (WGS) entry which is preliminary data.</text>
</comment>
<dbReference type="EMBL" id="JARGYT010000038">
    <property type="protein sequence ID" value="MDZ5762335.1"/>
    <property type="molecule type" value="Genomic_DNA"/>
</dbReference>
<dbReference type="Pfam" id="PF01250">
    <property type="entry name" value="Ribosomal_S6"/>
    <property type="match status" value="1"/>
</dbReference>
<sequence>MSRYECTFIVKQDVLAQDIQRIISSTASSLESFGCNIVRRDYVGLKPLAYPIKKNKKGHYVEMEVDGSSEALDALESDFRVSENVIRFMFLRLDTRDAHSMRKK</sequence>
<reference evidence="7 8" key="1">
    <citation type="submission" date="2023-02" db="EMBL/GenBank/DDBJ databases">
        <title>Host association and intracellularity evolved multiple times independently in the Rickettsiales.</title>
        <authorList>
            <person name="Castelli M."/>
            <person name="Nardi T."/>
            <person name="Gammuto L."/>
            <person name="Bellinzona G."/>
            <person name="Sabaneyeva E."/>
            <person name="Potekhin A."/>
            <person name="Serra V."/>
            <person name="Petroni G."/>
            <person name="Sassera D."/>
        </authorList>
    </citation>
    <scope>NUCLEOTIDE SEQUENCE [LARGE SCALE GENOMIC DNA]</scope>
    <source>
        <strain evidence="7 8">BOD18</strain>
    </source>
</reference>
<evidence type="ECO:0000313" key="7">
    <source>
        <dbReference type="EMBL" id="MDZ5762335.1"/>
    </source>
</evidence>
<keyword evidence="8" id="KW-1185">Reference proteome</keyword>
<accession>A0ABU5L8U2</accession>
<dbReference type="HAMAP" id="MF_00360">
    <property type="entry name" value="Ribosomal_bS6"/>
    <property type="match status" value="1"/>
</dbReference>
<gene>
    <name evidence="6" type="primary">rpsF</name>
    <name evidence="7" type="ORF">Cyrtocomes_00714</name>
</gene>
<evidence type="ECO:0000256" key="3">
    <source>
        <dbReference type="ARBA" id="ARBA00023274"/>
    </source>
</evidence>
<protein>
    <recommendedName>
        <fullName evidence="5 6">Small ribosomal subunit protein bS6</fullName>
    </recommendedName>
</protein>
<comment type="function">
    <text evidence="4 6">Binds together with bS18 to 16S ribosomal RNA.</text>
</comment>
<evidence type="ECO:0000256" key="6">
    <source>
        <dbReference type="HAMAP-Rule" id="MF_00360"/>
    </source>
</evidence>
<proteinExistence type="inferred from homology"/>
<dbReference type="NCBIfam" id="TIGR00166">
    <property type="entry name" value="S6"/>
    <property type="match status" value="1"/>
</dbReference>
<dbReference type="Gene3D" id="3.30.70.60">
    <property type="match status" value="1"/>
</dbReference>
<dbReference type="GO" id="GO:0005840">
    <property type="term" value="C:ribosome"/>
    <property type="evidence" value="ECO:0007669"/>
    <property type="project" value="UniProtKB-KW"/>
</dbReference>
<keyword evidence="6" id="KW-0694">RNA-binding</keyword>
<dbReference type="SUPFAM" id="SSF54995">
    <property type="entry name" value="Ribosomal protein S6"/>
    <property type="match status" value="1"/>
</dbReference>
<dbReference type="Proteomes" id="UP001293791">
    <property type="component" value="Unassembled WGS sequence"/>
</dbReference>
<dbReference type="InterPro" id="IPR035980">
    <property type="entry name" value="Ribosomal_bS6_sf"/>
</dbReference>
<name>A0ABU5L8U2_9RICK</name>
<dbReference type="PANTHER" id="PTHR21011:SF1">
    <property type="entry name" value="SMALL RIBOSOMAL SUBUNIT PROTEIN BS6M"/>
    <property type="match status" value="1"/>
</dbReference>
<keyword evidence="6" id="KW-0699">rRNA-binding</keyword>
<evidence type="ECO:0000256" key="4">
    <source>
        <dbReference type="ARBA" id="ARBA00035104"/>
    </source>
</evidence>
<evidence type="ECO:0000256" key="2">
    <source>
        <dbReference type="ARBA" id="ARBA00022980"/>
    </source>
</evidence>
<evidence type="ECO:0000313" key="8">
    <source>
        <dbReference type="Proteomes" id="UP001293791"/>
    </source>
</evidence>
<dbReference type="InterPro" id="IPR020814">
    <property type="entry name" value="Ribosomal_S6_plastid/chlpt"/>
</dbReference>
<dbReference type="InterPro" id="IPR014717">
    <property type="entry name" value="Transl_elong_EF1B/ribsomal_bS6"/>
</dbReference>
<evidence type="ECO:0000256" key="5">
    <source>
        <dbReference type="ARBA" id="ARBA00035294"/>
    </source>
</evidence>
<dbReference type="RefSeq" id="WP_322497804.1">
    <property type="nucleotide sequence ID" value="NZ_JARGYT010000038.1"/>
</dbReference>